<evidence type="ECO:0000256" key="2">
    <source>
        <dbReference type="ARBA" id="ARBA00011073"/>
    </source>
</evidence>
<evidence type="ECO:0000256" key="10">
    <source>
        <dbReference type="PROSITE-ProRule" id="PRU01240"/>
    </source>
</evidence>
<evidence type="ECO:0000256" key="6">
    <source>
        <dbReference type="ARBA" id="ARBA00022801"/>
    </source>
</evidence>
<proteinExistence type="inferred from homology"/>
<dbReference type="PROSITE" id="PS00136">
    <property type="entry name" value="SUBTILASE_ASP"/>
    <property type="match status" value="1"/>
</dbReference>
<dbReference type="PROSITE" id="PS00138">
    <property type="entry name" value="SUBTILASE_SER"/>
    <property type="match status" value="1"/>
</dbReference>
<comment type="caution">
    <text evidence="15">The sequence shown here is derived from an EMBL/GenBank/DDBJ whole genome shotgun (WGS) entry which is preliminary data.</text>
</comment>
<protein>
    <submittedName>
        <fullName evidence="15">Type VII secretion-associated serine protease mycosin</fullName>
    </submittedName>
</protein>
<evidence type="ECO:0000256" key="11">
    <source>
        <dbReference type="RuleBase" id="RU003355"/>
    </source>
</evidence>
<keyword evidence="3" id="KW-1003">Cell membrane</keyword>
<evidence type="ECO:0000256" key="7">
    <source>
        <dbReference type="ARBA" id="ARBA00022825"/>
    </source>
</evidence>
<gene>
    <name evidence="15" type="primary">mycP</name>
    <name evidence="15" type="ORF">ACFQ34_01035</name>
</gene>
<feature type="active site" description="Charge relay system" evidence="10">
    <location>
        <position position="103"/>
    </location>
</feature>
<feature type="signal peptide" evidence="13">
    <location>
        <begin position="1"/>
        <end position="21"/>
    </location>
</feature>
<keyword evidence="13" id="KW-0732">Signal</keyword>
<evidence type="ECO:0000259" key="14">
    <source>
        <dbReference type="Pfam" id="PF00082"/>
    </source>
</evidence>
<dbReference type="PROSITE" id="PS00137">
    <property type="entry name" value="SUBTILASE_HIS"/>
    <property type="match status" value="1"/>
</dbReference>
<sequence length="391" mass="38157">MISALAAVAAAALLAVAPLHATVPALHAPAHCHDTRDGPPPTTVDPAVAALRLDAAHRLATGRGVRVAVIDTGVAAHPRLTGRLTGGGDSVGGGTGMQDCDGHGTAVAGLIAAAPDDADAFTGVAPGASVLAIRQSSLVFLDDAGRTTPVGDTRTLADAIDAAVRAGADVVNVSEAACTSRAEAAAAAPPLRRALREAVEKNVVVVAAAGNIGSGGCTGDLVALPGSLGADVLAVGAVDRSGTPAGFSVRGPWIDVAAPGDGLASLAIPSGFTGPTLRGTSFAAPFVSGTAALLRERNPRMSARAIMDRIVSTARPAGPSDAVGAGIVDPVAALGGTADLAARAPTAPLPGLGVRMAPPPGLPPEVGAGAVGVAALAVLLLVRALRRPRQR</sequence>
<name>A0ABW3VAI2_9PSEU</name>
<dbReference type="InterPro" id="IPR022398">
    <property type="entry name" value="Peptidase_S8_His-AS"/>
</dbReference>
<evidence type="ECO:0000256" key="1">
    <source>
        <dbReference type="ARBA" id="ARBA00004162"/>
    </source>
</evidence>
<evidence type="ECO:0000256" key="5">
    <source>
        <dbReference type="ARBA" id="ARBA00022692"/>
    </source>
</evidence>
<evidence type="ECO:0000256" key="13">
    <source>
        <dbReference type="SAM" id="SignalP"/>
    </source>
</evidence>
<evidence type="ECO:0000256" key="9">
    <source>
        <dbReference type="ARBA" id="ARBA00023136"/>
    </source>
</evidence>
<dbReference type="PROSITE" id="PS51892">
    <property type="entry name" value="SUBTILASE"/>
    <property type="match status" value="1"/>
</dbReference>
<feature type="active site" description="Charge relay system" evidence="10">
    <location>
        <position position="281"/>
    </location>
</feature>
<dbReference type="InterPro" id="IPR036852">
    <property type="entry name" value="Peptidase_S8/S53_dom_sf"/>
</dbReference>
<comment type="similarity">
    <text evidence="2 10 11">Belongs to the peptidase S8 family.</text>
</comment>
<dbReference type="Gene3D" id="3.40.50.200">
    <property type="entry name" value="Peptidase S8/S53 domain"/>
    <property type="match status" value="1"/>
</dbReference>
<dbReference type="NCBIfam" id="TIGR03921">
    <property type="entry name" value="T7SS_mycosin"/>
    <property type="match status" value="1"/>
</dbReference>
<keyword evidence="5 12" id="KW-0812">Transmembrane</keyword>
<dbReference type="GO" id="GO:0008233">
    <property type="term" value="F:peptidase activity"/>
    <property type="evidence" value="ECO:0007669"/>
    <property type="project" value="UniProtKB-KW"/>
</dbReference>
<keyword evidence="16" id="KW-1185">Reference proteome</keyword>
<evidence type="ECO:0000256" key="4">
    <source>
        <dbReference type="ARBA" id="ARBA00022670"/>
    </source>
</evidence>
<dbReference type="InterPro" id="IPR023828">
    <property type="entry name" value="Peptidase_S8_Ser-AS"/>
</dbReference>
<comment type="subcellular location">
    <subcellularLocation>
        <location evidence="1">Cell membrane</location>
        <topology evidence="1">Single-pass membrane protein</topology>
    </subcellularLocation>
</comment>
<dbReference type="PANTHER" id="PTHR43806">
    <property type="entry name" value="PEPTIDASE S8"/>
    <property type="match status" value="1"/>
</dbReference>
<accession>A0ABW3VAI2</accession>
<dbReference type="PANTHER" id="PTHR43806:SF11">
    <property type="entry name" value="CEREVISIN-RELATED"/>
    <property type="match status" value="1"/>
</dbReference>
<evidence type="ECO:0000313" key="16">
    <source>
        <dbReference type="Proteomes" id="UP001597182"/>
    </source>
</evidence>
<evidence type="ECO:0000256" key="3">
    <source>
        <dbReference type="ARBA" id="ARBA00022475"/>
    </source>
</evidence>
<dbReference type="Proteomes" id="UP001597182">
    <property type="component" value="Unassembled WGS sequence"/>
</dbReference>
<reference evidence="16" key="1">
    <citation type="journal article" date="2019" name="Int. J. Syst. Evol. Microbiol.">
        <title>The Global Catalogue of Microorganisms (GCM) 10K type strain sequencing project: providing services to taxonomists for standard genome sequencing and annotation.</title>
        <authorList>
            <consortium name="The Broad Institute Genomics Platform"/>
            <consortium name="The Broad Institute Genome Sequencing Center for Infectious Disease"/>
            <person name="Wu L."/>
            <person name="Ma J."/>
        </authorList>
    </citation>
    <scope>NUCLEOTIDE SEQUENCE [LARGE SCALE GENOMIC DNA]</scope>
    <source>
        <strain evidence="16">CCUG 49018</strain>
    </source>
</reference>
<dbReference type="EMBL" id="JBHTMB010000008">
    <property type="protein sequence ID" value="MFD1231858.1"/>
    <property type="molecule type" value="Genomic_DNA"/>
</dbReference>
<keyword evidence="6 10" id="KW-0378">Hydrolase</keyword>
<keyword evidence="9 12" id="KW-0472">Membrane</keyword>
<dbReference type="PRINTS" id="PR00723">
    <property type="entry name" value="SUBTILISIN"/>
</dbReference>
<dbReference type="InterPro" id="IPR015500">
    <property type="entry name" value="Peptidase_S8_subtilisin-rel"/>
</dbReference>
<dbReference type="GO" id="GO:0006508">
    <property type="term" value="P:proteolysis"/>
    <property type="evidence" value="ECO:0007669"/>
    <property type="project" value="UniProtKB-KW"/>
</dbReference>
<dbReference type="Pfam" id="PF00082">
    <property type="entry name" value="Peptidase_S8"/>
    <property type="match status" value="1"/>
</dbReference>
<dbReference type="RefSeq" id="WP_346092191.1">
    <property type="nucleotide sequence ID" value="NZ_BAABKS010000053.1"/>
</dbReference>
<evidence type="ECO:0000256" key="12">
    <source>
        <dbReference type="SAM" id="Phobius"/>
    </source>
</evidence>
<dbReference type="SUPFAM" id="SSF52743">
    <property type="entry name" value="Subtilisin-like"/>
    <property type="match status" value="1"/>
</dbReference>
<feature type="chain" id="PRO_5046322384" evidence="13">
    <location>
        <begin position="22"/>
        <end position="391"/>
    </location>
</feature>
<feature type="domain" description="Peptidase S8/S53" evidence="14">
    <location>
        <begin position="62"/>
        <end position="326"/>
    </location>
</feature>
<evidence type="ECO:0000256" key="8">
    <source>
        <dbReference type="ARBA" id="ARBA00022989"/>
    </source>
</evidence>
<keyword evidence="7 10" id="KW-0720">Serine protease</keyword>
<dbReference type="InterPro" id="IPR050131">
    <property type="entry name" value="Peptidase_S8_subtilisin-like"/>
</dbReference>
<organism evidence="15 16">
    <name type="scientific">Pseudonocardia benzenivorans</name>
    <dbReference type="NCBI Taxonomy" id="228005"/>
    <lineage>
        <taxon>Bacteria</taxon>
        <taxon>Bacillati</taxon>
        <taxon>Actinomycetota</taxon>
        <taxon>Actinomycetes</taxon>
        <taxon>Pseudonocardiales</taxon>
        <taxon>Pseudonocardiaceae</taxon>
        <taxon>Pseudonocardia</taxon>
    </lineage>
</organism>
<dbReference type="InterPro" id="IPR000209">
    <property type="entry name" value="Peptidase_S8/S53_dom"/>
</dbReference>
<feature type="active site" description="Charge relay system" evidence="10">
    <location>
        <position position="71"/>
    </location>
</feature>
<dbReference type="InterPro" id="IPR023834">
    <property type="entry name" value="T7SS_pept_S8A_mycosin"/>
</dbReference>
<keyword evidence="4 10" id="KW-0645">Protease</keyword>
<feature type="transmembrane region" description="Helical" evidence="12">
    <location>
        <begin position="366"/>
        <end position="385"/>
    </location>
</feature>
<evidence type="ECO:0000313" key="15">
    <source>
        <dbReference type="EMBL" id="MFD1231858.1"/>
    </source>
</evidence>
<dbReference type="InterPro" id="IPR023827">
    <property type="entry name" value="Peptidase_S8_Asp-AS"/>
</dbReference>
<keyword evidence="8 12" id="KW-1133">Transmembrane helix</keyword>